<evidence type="ECO:0000313" key="3">
    <source>
        <dbReference type="Proteomes" id="UP000198959"/>
    </source>
</evidence>
<dbReference type="InterPro" id="IPR036689">
    <property type="entry name" value="ESAT-6-like_sf"/>
</dbReference>
<accession>A0A1C6RV52</accession>
<name>A0A1C6RV52_9ACTN</name>
<dbReference type="SUPFAM" id="SSF140453">
    <property type="entry name" value="EsxAB dimer-like"/>
    <property type="match status" value="1"/>
</dbReference>
<reference evidence="3" key="1">
    <citation type="submission" date="2016-06" db="EMBL/GenBank/DDBJ databases">
        <authorList>
            <person name="Varghese N."/>
            <person name="Submissions Spin"/>
        </authorList>
    </citation>
    <scope>NUCLEOTIDE SEQUENCE [LARGE SCALE GENOMIC DNA]</scope>
    <source>
        <strain evidence="3">DSM 43817</strain>
    </source>
</reference>
<dbReference type="Proteomes" id="UP000198959">
    <property type="component" value="Unassembled WGS sequence"/>
</dbReference>
<dbReference type="EMBL" id="FMHW01000002">
    <property type="protein sequence ID" value="SCL20939.1"/>
    <property type="molecule type" value="Genomic_DNA"/>
</dbReference>
<dbReference type="OrthoDB" id="3307062at2"/>
<proteinExistence type="predicted"/>
<protein>
    <recommendedName>
        <fullName evidence="1">TPR repeat domain-containing protein</fullName>
    </recommendedName>
</protein>
<organism evidence="2 3">
    <name type="scientific">Micromonospora pallida</name>
    <dbReference type="NCBI Taxonomy" id="145854"/>
    <lineage>
        <taxon>Bacteria</taxon>
        <taxon>Bacillati</taxon>
        <taxon>Actinomycetota</taxon>
        <taxon>Actinomycetes</taxon>
        <taxon>Micromonosporales</taxon>
        <taxon>Micromonosporaceae</taxon>
        <taxon>Micromonospora</taxon>
    </lineage>
</organism>
<evidence type="ECO:0000259" key="1">
    <source>
        <dbReference type="Pfam" id="PF23275"/>
    </source>
</evidence>
<dbReference type="AlphaFoldDB" id="A0A1C6RV52"/>
<feature type="domain" description="TPR repeat" evidence="1">
    <location>
        <begin position="317"/>
        <end position="492"/>
    </location>
</feature>
<dbReference type="RefSeq" id="WP_091639863.1">
    <property type="nucleotide sequence ID" value="NZ_FMHW01000002.1"/>
</dbReference>
<dbReference type="Pfam" id="PF06013">
    <property type="entry name" value="WXG100"/>
    <property type="match status" value="1"/>
</dbReference>
<dbReference type="InterPro" id="IPR010310">
    <property type="entry name" value="T7SS_ESAT-6-like"/>
</dbReference>
<keyword evidence="3" id="KW-1185">Reference proteome</keyword>
<dbReference type="STRING" id="145854.GA0074692_1033"/>
<evidence type="ECO:0000313" key="2">
    <source>
        <dbReference type="EMBL" id="SCL20939.1"/>
    </source>
</evidence>
<sequence length="802" mass="84062">MTGVSPVLVGHTVNLSGALSWLLDRYATVLAEYRRQMTGDPAGLRTVAHSYLTIADQAAGVSGELVRRRSGLAAHWHGSAYDAFGAAAGRVTTGLDGTEARLRRHAAALERAAGGLEAAASTADTVIARFRANAQLLVAAAGAVPSSQVSALLGHARNVGEQALSAMRGVWDRLGAVLAQVATELGGPHSVGAAGPAAAAGADGRLAGETVRAALAGDASPAQFRQSMAQLAVITDRVRTGQPPSAADKAFLTSFYGALGDRVFDLPGYVNATEHRYHTSLFGIFGETAPGFAPADRQAMLRTVGNGILTLSQDPADLPAAIRDLVHTRAATETNIGTNSFGFTHEVPSTPGRAPLTGVLGETVYTNRLDVPRYAQWEALSQMTGAADRDVVAGADYSAAVTRRVGEIAEVTQRLDDVSRHSPNQPGYHVSTDDAVLWDKPRVDATLTTLLDVSTRNHAADAALAGDGETLRRLAGFAWADDGSTAGRVVDWIGAATADPVERDLARGAYVNLAQTMTDPASYPQTLAAMRENPHFAEAIARATVPNMDLYAQPLDGLDTDPAAQRLGSTDARHMLMLGQVTQDGRDEISVAADLYQEYLLRQADAGTIPMEQAGRYAGNVDGLTNAAAANAIWYANVQDAEQATRTAQEAYARQVAIANAVKDVVGFGVGKVPQVGDFAGFAFGQAADVVSGALQAPVPVQPQSLPTDVFHHPQFTGNGTVYTAAGDLASFELRNGGSAPTVPVGALHGAATEEAVRWARADPGRADYMDAYTTAAQYVYLANLATHTRESIQYDVQGRRP</sequence>
<dbReference type="Gene3D" id="1.10.287.1060">
    <property type="entry name" value="ESAT-6-like"/>
    <property type="match status" value="1"/>
</dbReference>
<gene>
    <name evidence="2" type="ORF">GA0074692_1033</name>
</gene>
<dbReference type="Pfam" id="PF23275">
    <property type="entry name" value="TPR_23"/>
    <property type="match status" value="1"/>
</dbReference>
<dbReference type="InterPro" id="IPR057037">
    <property type="entry name" value="TPR_rep_actino"/>
</dbReference>